<dbReference type="Proteomes" id="UP000023152">
    <property type="component" value="Unassembled WGS sequence"/>
</dbReference>
<evidence type="ECO:0000256" key="7">
    <source>
        <dbReference type="PROSITE-ProRule" id="PRU00042"/>
    </source>
</evidence>
<dbReference type="SMART" id="SM00355">
    <property type="entry name" value="ZnF_C2H2"/>
    <property type="match status" value="4"/>
</dbReference>
<dbReference type="PANTHER" id="PTHR24388">
    <property type="entry name" value="ZINC FINGER PROTEIN"/>
    <property type="match status" value="1"/>
</dbReference>
<dbReference type="InterPro" id="IPR013087">
    <property type="entry name" value="Znf_C2H2_type"/>
</dbReference>
<dbReference type="Pfam" id="PF00096">
    <property type="entry name" value="zf-C2H2"/>
    <property type="match status" value="1"/>
</dbReference>
<dbReference type="InterPro" id="IPR036236">
    <property type="entry name" value="Znf_C2H2_sf"/>
</dbReference>
<comment type="subcellular location">
    <subcellularLocation>
        <location evidence="1">Nucleus</location>
    </subcellularLocation>
</comment>
<dbReference type="GO" id="GO:0008270">
    <property type="term" value="F:zinc ion binding"/>
    <property type="evidence" value="ECO:0007669"/>
    <property type="project" value="UniProtKB-KW"/>
</dbReference>
<organism evidence="9 10">
    <name type="scientific">Reticulomyxa filosa</name>
    <dbReference type="NCBI Taxonomy" id="46433"/>
    <lineage>
        <taxon>Eukaryota</taxon>
        <taxon>Sar</taxon>
        <taxon>Rhizaria</taxon>
        <taxon>Retaria</taxon>
        <taxon>Foraminifera</taxon>
        <taxon>Monothalamids</taxon>
        <taxon>Reticulomyxidae</taxon>
        <taxon>Reticulomyxa</taxon>
    </lineage>
</organism>
<dbReference type="AlphaFoldDB" id="X6LUA7"/>
<dbReference type="InterPro" id="IPR050527">
    <property type="entry name" value="Snail/Krueppel_Znf"/>
</dbReference>
<keyword evidence="3" id="KW-0677">Repeat</keyword>
<dbReference type="EMBL" id="ASPP01028065">
    <property type="protein sequence ID" value="ETO05498.1"/>
    <property type="molecule type" value="Genomic_DNA"/>
</dbReference>
<gene>
    <name evidence="9" type="ORF">RFI_31898</name>
</gene>
<evidence type="ECO:0000259" key="8">
    <source>
        <dbReference type="PROSITE" id="PS50157"/>
    </source>
</evidence>
<dbReference type="SUPFAM" id="SSF57667">
    <property type="entry name" value="beta-beta-alpha zinc fingers"/>
    <property type="match status" value="1"/>
</dbReference>
<evidence type="ECO:0000256" key="2">
    <source>
        <dbReference type="ARBA" id="ARBA00022723"/>
    </source>
</evidence>
<feature type="domain" description="C2H2-type" evidence="8">
    <location>
        <begin position="163"/>
        <end position="191"/>
    </location>
</feature>
<sequence>MIECPGCTAVFPNNSHSISLHEEKAYLHSCKQVAVTKRIDKDKATRGHAKAHVWACVYCKKESNSKCALKNHIQRVHVKPFACLFFGCLKKFGTAWDMRQHYRTHFKDLTTDKCNKLHKYQFPEMLTNNVCDFCSRSFFDASGKYALLMHYETHLRGKKQKSFDCGECGKAFTTKSNLSRHFKNFHAKGDNITFSDNVKAHSQLF</sequence>
<dbReference type="Gene3D" id="3.30.160.60">
    <property type="entry name" value="Classic Zinc Finger"/>
    <property type="match status" value="2"/>
</dbReference>
<dbReference type="OrthoDB" id="8117402at2759"/>
<evidence type="ECO:0000256" key="5">
    <source>
        <dbReference type="ARBA" id="ARBA00022833"/>
    </source>
</evidence>
<dbReference type="GO" id="GO:0000981">
    <property type="term" value="F:DNA-binding transcription factor activity, RNA polymerase II-specific"/>
    <property type="evidence" value="ECO:0007669"/>
    <property type="project" value="TreeGrafter"/>
</dbReference>
<evidence type="ECO:0000256" key="4">
    <source>
        <dbReference type="ARBA" id="ARBA00022771"/>
    </source>
</evidence>
<evidence type="ECO:0000313" key="10">
    <source>
        <dbReference type="Proteomes" id="UP000023152"/>
    </source>
</evidence>
<proteinExistence type="predicted"/>
<feature type="domain" description="C2H2-type" evidence="8">
    <location>
        <begin position="81"/>
        <end position="110"/>
    </location>
</feature>
<evidence type="ECO:0000256" key="3">
    <source>
        <dbReference type="ARBA" id="ARBA00022737"/>
    </source>
</evidence>
<keyword evidence="2" id="KW-0479">Metal-binding</keyword>
<keyword evidence="10" id="KW-1185">Reference proteome</keyword>
<keyword evidence="5" id="KW-0862">Zinc</keyword>
<dbReference type="PROSITE" id="PS50157">
    <property type="entry name" value="ZINC_FINGER_C2H2_2"/>
    <property type="match status" value="2"/>
</dbReference>
<dbReference type="GO" id="GO:0000978">
    <property type="term" value="F:RNA polymerase II cis-regulatory region sequence-specific DNA binding"/>
    <property type="evidence" value="ECO:0007669"/>
    <property type="project" value="TreeGrafter"/>
</dbReference>
<name>X6LUA7_RETFI</name>
<evidence type="ECO:0000256" key="1">
    <source>
        <dbReference type="ARBA" id="ARBA00004123"/>
    </source>
</evidence>
<keyword evidence="6" id="KW-0539">Nucleus</keyword>
<dbReference type="PANTHER" id="PTHR24388:SF54">
    <property type="entry name" value="PROTEIN ESCARGOT"/>
    <property type="match status" value="1"/>
</dbReference>
<dbReference type="FunFam" id="3.30.160.60:FF:000145">
    <property type="entry name" value="Zinc finger protein 574"/>
    <property type="match status" value="1"/>
</dbReference>
<protein>
    <submittedName>
        <fullName evidence="9">Zinc finger protein</fullName>
    </submittedName>
</protein>
<reference evidence="9 10" key="1">
    <citation type="journal article" date="2013" name="Curr. Biol.">
        <title>The Genome of the Foraminiferan Reticulomyxa filosa.</title>
        <authorList>
            <person name="Glockner G."/>
            <person name="Hulsmann N."/>
            <person name="Schleicher M."/>
            <person name="Noegel A.A."/>
            <person name="Eichinger L."/>
            <person name="Gallinger C."/>
            <person name="Pawlowski J."/>
            <person name="Sierra R."/>
            <person name="Euteneuer U."/>
            <person name="Pillet L."/>
            <person name="Moustafa A."/>
            <person name="Platzer M."/>
            <person name="Groth M."/>
            <person name="Szafranski K."/>
            <person name="Schliwa M."/>
        </authorList>
    </citation>
    <scope>NUCLEOTIDE SEQUENCE [LARGE SCALE GENOMIC DNA]</scope>
</reference>
<comment type="caution">
    <text evidence="9">The sequence shown here is derived from an EMBL/GenBank/DDBJ whole genome shotgun (WGS) entry which is preliminary data.</text>
</comment>
<accession>X6LUA7</accession>
<keyword evidence="4 7" id="KW-0863">Zinc-finger</keyword>
<evidence type="ECO:0000313" key="9">
    <source>
        <dbReference type="EMBL" id="ETO05498.1"/>
    </source>
</evidence>
<dbReference type="PROSITE" id="PS00028">
    <property type="entry name" value="ZINC_FINGER_C2H2_1"/>
    <property type="match status" value="2"/>
</dbReference>
<dbReference type="GO" id="GO:0005634">
    <property type="term" value="C:nucleus"/>
    <property type="evidence" value="ECO:0007669"/>
    <property type="project" value="UniProtKB-SubCell"/>
</dbReference>
<evidence type="ECO:0000256" key="6">
    <source>
        <dbReference type="ARBA" id="ARBA00023242"/>
    </source>
</evidence>